<dbReference type="EMBL" id="JAFJYH010000107">
    <property type="protein sequence ID" value="KAG4419343.1"/>
    <property type="molecule type" value="Genomic_DNA"/>
</dbReference>
<dbReference type="Proteomes" id="UP000664132">
    <property type="component" value="Unassembled WGS sequence"/>
</dbReference>
<dbReference type="AlphaFoldDB" id="A0A8H7TI78"/>
<dbReference type="GO" id="GO:0046474">
    <property type="term" value="P:glycerophospholipid biosynthetic process"/>
    <property type="evidence" value="ECO:0007669"/>
    <property type="project" value="TreeGrafter"/>
</dbReference>
<dbReference type="Pfam" id="PF13344">
    <property type="entry name" value="Hydrolase_6"/>
    <property type="match status" value="1"/>
</dbReference>
<reference evidence="2" key="1">
    <citation type="submission" date="2021-02" db="EMBL/GenBank/DDBJ databases">
        <title>Genome sequence Cadophora malorum strain M34.</title>
        <authorList>
            <person name="Stefanovic E."/>
            <person name="Vu D."/>
            <person name="Scully C."/>
            <person name="Dijksterhuis J."/>
            <person name="Roader J."/>
            <person name="Houbraken J."/>
        </authorList>
    </citation>
    <scope>NUCLEOTIDE SEQUENCE</scope>
    <source>
        <strain evidence="2">M34</strain>
    </source>
</reference>
<accession>A0A8H7TI78</accession>
<dbReference type="GO" id="GO:0005739">
    <property type="term" value="C:mitochondrion"/>
    <property type="evidence" value="ECO:0007669"/>
    <property type="project" value="TreeGrafter"/>
</dbReference>
<dbReference type="InterPro" id="IPR036412">
    <property type="entry name" value="HAD-like_sf"/>
</dbReference>
<dbReference type="NCBIfam" id="TIGR01456">
    <property type="entry name" value="CECR5"/>
    <property type="match status" value="1"/>
</dbReference>
<evidence type="ECO:0008006" key="4">
    <source>
        <dbReference type="Google" id="ProtNLM"/>
    </source>
</evidence>
<dbReference type="PANTHER" id="PTHR14269:SF57">
    <property type="entry name" value="SUPERFAMILY HYDROLASE, PUTATIVE (AFU_ORTHOLOGUE AFUA_2G02580)-RELATED"/>
    <property type="match status" value="1"/>
</dbReference>
<name>A0A8H7TI78_9HELO</name>
<evidence type="ECO:0000313" key="3">
    <source>
        <dbReference type="Proteomes" id="UP000664132"/>
    </source>
</evidence>
<proteinExistence type="predicted"/>
<dbReference type="OrthoDB" id="10251048at2759"/>
<comment type="caution">
    <text evidence="2">The sequence shown here is derived from an EMBL/GenBank/DDBJ whole genome shotgun (WGS) entry which is preliminary data.</text>
</comment>
<feature type="region of interest" description="Disordered" evidence="1">
    <location>
        <begin position="37"/>
        <end position="56"/>
    </location>
</feature>
<protein>
    <recommendedName>
        <fullName evidence="4">HAD-superfamily hydrolase</fullName>
    </recommendedName>
</protein>
<keyword evidence="3" id="KW-1185">Reference proteome</keyword>
<evidence type="ECO:0000313" key="2">
    <source>
        <dbReference type="EMBL" id="KAG4419343.1"/>
    </source>
</evidence>
<dbReference type="NCBIfam" id="TIGR01460">
    <property type="entry name" value="HAD-SF-IIA"/>
    <property type="match status" value="1"/>
</dbReference>
<dbReference type="InterPro" id="IPR023214">
    <property type="entry name" value="HAD_sf"/>
</dbReference>
<dbReference type="PANTHER" id="PTHR14269">
    <property type="entry name" value="CDP-DIACYLGLYCEROL--GLYCEROL-3-PHOSPHATE 3-PHOSPHATIDYLTRANSFERASE-RELATED"/>
    <property type="match status" value="1"/>
</dbReference>
<organism evidence="2 3">
    <name type="scientific">Cadophora malorum</name>
    <dbReference type="NCBI Taxonomy" id="108018"/>
    <lineage>
        <taxon>Eukaryota</taxon>
        <taxon>Fungi</taxon>
        <taxon>Dikarya</taxon>
        <taxon>Ascomycota</taxon>
        <taxon>Pezizomycotina</taxon>
        <taxon>Leotiomycetes</taxon>
        <taxon>Helotiales</taxon>
        <taxon>Ploettnerulaceae</taxon>
        <taxon>Cadophora</taxon>
    </lineage>
</organism>
<dbReference type="InterPro" id="IPR006357">
    <property type="entry name" value="HAD-SF_hydro_IIA"/>
</dbReference>
<dbReference type="FunFam" id="3.40.50.1000:FF:000069">
    <property type="entry name" value="HAD-superfamily subfamily IIA hydrolase"/>
    <property type="match status" value="1"/>
</dbReference>
<feature type="compositionally biased region" description="Polar residues" evidence="1">
    <location>
        <begin position="38"/>
        <end position="56"/>
    </location>
</feature>
<sequence length="464" mass="51619">MRPCLSRPRDILFRNDIVRAISTSVYPACHIPARAYHKQSSSPPSLRGTQHQRPETFQTRRSFISRRSLNTELVFEPKIPASDIPTFAFAFDIDGVLLRSARPLPGATEALLHLQKNNIPFILLTNGGGKLESERVQQLSEKLGVPLSEDNFVQSHTPFKLVVEDLSKRRGKSVEDTTVLVTGGDGDKCRQVAESYGFKNVVIPGDILTACPSIWPFSKIFSDSYKAAARPLPRPIDPTNPKNSLQIDGIFVFNDPRDWALDTQIIMDLLMSKDGVLGTVSEKNGDETLPNFGYQQDMQPKLYFSNPDLLWAAAYHMPRLGQGGFQAALAGVFNQVTRAKLKRTVIGKPHSATYKYAEAVLINYRKKMLDELLGKGSRRKKNGAGKLSRVFMVGDNPASDIQGANEFNSPTEATWTSILVKTGVYEEGTEPEFKPKVIVDNVLDAVKWAIEQEGWTDNVGKVER</sequence>
<dbReference type="Pfam" id="PF13242">
    <property type="entry name" value="Hydrolase_like"/>
    <property type="match status" value="1"/>
</dbReference>
<gene>
    <name evidence="2" type="ORF">IFR04_007491</name>
</gene>
<dbReference type="InterPro" id="IPR050324">
    <property type="entry name" value="CDP-alcohol_PTase-I"/>
</dbReference>
<dbReference type="Gene3D" id="3.40.50.1000">
    <property type="entry name" value="HAD superfamily/HAD-like"/>
    <property type="match status" value="2"/>
</dbReference>
<dbReference type="SUPFAM" id="SSF56784">
    <property type="entry name" value="HAD-like"/>
    <property type="match status" value="1"/>
</dbReference>
<evidence type="ECO:0000256" key="1">
    <source>
        <dbReference type="SAM" id="MobiDB-lite"/>
    </source>
</evidence>
<dbReference type="InterPro" id="IPR006353">
    <property type="entry name" value="HAD-SF_hydro_IIA_CECR5"/>
</dbReference>